<keyword evidence="1" id="KW-1133">Transmembrane helix</keyword>
<comment type="caution">
    <text evidence="2">The sequence shown here is derived from an EMBL/GenBank/DDBJ whole genome shotgun (WGS) entry which is preliminary data.</text>
</comment>
<feature type="transmembrane region" description="Helical" evidence="1">
    <location>
        <begin position="6"/>
        <end position="23"/>
    </location>
</feature>
<keyword evidence="1" id="KW-0472">Membrane</keyword>
<gene>
    <name evidence="2" type="ORF">IAC13_03505</name>
</gene>
<organism evidence="2 3">
    <name type="scientific">Candidatus Scybalomonas excrementavium</name>
    <dbReference type="NCBI Taxonomy" id="2840943"/>
    <lineage>
        <taxon>Bacteria</taxon>
        <taxon>Bacillati</taxon>
        <taxon>Bacillota</taxon>
        <taxon>Clostridia</taxon>
        <taxon>Lachnospirales</taxon>
        <taxon>Lachnospiraceae</taxon>
        <taxon>Lachnospiraceae incertae sedis</taxon>
        <taxon>Candidatus Scybalomonas</taxon>
    </lineage>
</organism>
<sequence length="46" mass="5373">MKNKIWKIGLSVIVVCIFFLLFWKNGEEAEKTVGKWNESHTIYTNG</sequence>
<evidence type="ECO:0000313" key="2">
    <source>
        <dbReference type="EMBL" id="MBO8462982.1"/>
    </source>
</evidence>
<proteinExistence type="predicted"/>
<dbReference type="Proteomes" id="UP000823618">
    <property type="component" value="Unassembled WGS sequence"/>
</dbReference>
<reference evidence="2" key="2">
    <citation type="journal article" date="2021" name="PeerJ">
        <title>Extensive microbial diversity within the chicken gut microbiome revealed by metagenomics and culture.</title>
        <authorList>
            <person name="Gilroy R."/>
            <person name="Ravi A."/>
            <person name="Getino M."/>
            <person name="Pursley I."/>
            <person name="Horton D.L."/>
            <person name="Alikhan N.F."/>
            <person name="Baker D."/>
            <person name="Gharbi K."/>
            <person name="Hall N."/>
            <person name="Watson M."/>
            <person name="Adriaenssens E.M."/>
            <person name="Foster-Nyarko E."/>
            <person name="Jarju S."/>
            <person name="Secka A."/>
            <person name="Antonio M."/>
            <person name="Oren A."/>
            <person name="Chaudhuri R.R."/>
            <person name="La Ragione R."/>
            <person name="Hildebrand F."/>
            <person name="Pallen M.J."/>
        </authorList>
    </citation>
    <scope>NUCLEOTIDE SEQUENCE</scope>
    <source>
        <strain evidence="2">E3-2379</strain>
    </source>
</reference>
<keyword evidence="1" id="KW-0812">Transmembrane</keyword>
<feature type="non-terminal residue" evidence="2">
    <location>
        <position position="46"/>
    </location>
</feature>
<dbReference type="EMBL" id="JADIML010000096">
    <property type="protein sequence ID" value="MBO8462982.1"/>
    <property type="molecule type" value="Genomic_DNA"/>
</dbReference>
<accession>A0A9D9HZF9</accession>
<dbReference type="AlphaFoldDB" id="A0A9D9HZF9"/>
<evidence type="ECO:0000313" key="3">
    <source>
        <dbReference type="Proteomes" id="UP000823618"/>
    </source>
</evidence>
<evidence type="ECO:0000256" key="1">
    <source>
        <dbReference type="SAM" id="Phobius"/>
    </source>
</evidence>
<name>A0A9D9HZF9_9FIRM</name>
<protein>
    <submittedName>
        <fullName evidence="2">Uncharacterized protein</fullName>
    </submittedName>
</protein>
<reference evidence="2" key="1">
    <citation type="submission" date="2020-10" db="EMBL/GenBank/DDBJ databases">
        <authorList>
            <person name="Gilroy R."/>
        </authorList>
    </citation>
    <scope>NUCLEOTIDE SEQUENCE</scope>
    <source>
        <strain evidence="2">E3-2379</strain>
    </source>
</reference>